<dbReference type="RefSeq" id="WP_190930450.1">
    <property type="nucleotide sequence ID" value="NZ_JACXJA010000034.1"/>
</dbReference>
<organism evidence="2 3">
    <name type="scientific">Paenibacillus oceani</name>
    <dbReference type="NCBI Taxonomy" id="2772510"/>
    <lineage>
        <taxon>Bacteria</taxon>
        <taxon>Bacillati</taxon>
        <taxon>Bacillota</taxon>
        <taxon>Bacilli</taxon>
        <taxon>Bacillales</taxon>
        <taxon>Paenibacillaceae</taxon>
        <taxon>Paenibacillus</taxon>
    </lineage>
</organism>
<dbReference type="EMBL" id="JACXJA010000034">
    <property type="protein sequence ID" value="MBD2864829.1"/>
    <property type="molecule type" value="Genomic_DNA"/>
</dbReference>
<feature type="transmembrane region" description="Helical" evidence="1">
    <location>
        <begin position="85"/>
        <end position="102"/>
    </location>
</feature>
<keyword evidence="3" id="KW-1185">Reference proteome</keyword>
<name>A0A927H2U5_9BACL</name>
<dbReference type="Proteomes" id="UP000639396">
    <property type="component" value="Unassembled WGS sequence"/>
</dbReference>
<gene>
    <name evidence="2" type="ORF">IDH45_22900</name>
</gene>
<evidence type="ECO:0000256" key="1">
    <source>
        <dbReference type="SAM" id="Phobius"/>
    </source>
</evidence>
<sequence>MVMFEHPGLKWGSFAIAIAASLLLLGWIARGKQEHEPYLFLKLFGYSALGASTFILNGIRLPVGFLLYLLFLARPRTNPKVKRRAALFGLCLFLLNAAAPTWERMIYERDITVAAPAGNLFAIDFRHHWQSVTSKLAITGDTRLERFEARYKSDGDLQRLRYEWIEKRSDGFIYYRAELDPGKSKVIVKRNRLDGGWVQFDRSIPVSRFLQKLDDTELASLKPSTDFPYYSLKADGASVNYGIKNTKSFILRETGISPIEPSRLPVLGYWLAACGSGSPHGCDERADYLFDS</sequence>
<comment type="caution">
    <text evidence="2">The sequence shown here is derived from an EMBL/GenBank/DDBJ whole genome shotgun (WGS) entry which is preliminary data.</text>
</comment>
<feature type="transmembrane region" description="Helical" evidence="1">
    <location>
        <begin position="12"/>
        <end position="29"/>
    </location>
</feature>
<keyword evidence="1" id="KW-1133">Transmembrane helix</keyword>
<accession>A0A927H2U5</accession>
<dbReference type="AlphaFoldDB" id="A0A927H2U5"/>
<evidence type="ECO:0000313" key="3">
    <source>
        <dbReference type="Proteomes" id="UP000639396"/>
    </source>
</evidence>
<evidence type="ECO:0000313" key="2">
    <source>
        <dbReference type="EMBL" id="MBD2864829.1"/>
    </source>
</evidence>
<keyword evidence="1" id="KW-0472">Membrane</keyword>
<feature type="transmembrane region" description="Helical" evidence="1">
    <location>
        <begin position="49"/>
        <end position="73"/>
    </location>
</feature>
<protein>
    <submittedName>
        <fullName evidence="2">Uncharacterized protein</fullName>
    </submittedName>
</protein>
<keyword evidence="1" id="KW-0812">Transmembrane</keyword>
<proteinExistence type="predicted"/>
<reference evidence="2" key="1">
    <citation type="submission" date="2020-09" db="EMBL/GenBank/DDBJ databases">
        <title>A novel bacterium of genus Paenibacillus, isolated from South China Sea.</title>
        <authorList>
            <person name="Huang H."/>
            <person name="Mo K."/>
            <person name="Hu Y."/>
        </authorList>
    </citation>
    <scope>NUCLEOTIDE SEQUENCE</scope>
    <source>
        <strain evidence="2">IB182363</strain>
    </source>
</reference>